<reference evidence="4" key="1">
    <citation type="journal article" date="2014" name="BMC Genomics">
        <title>Genome characteristics reveal the impact of lichenization on lichen-forming fungus Endocarpon pusillum Hedwig (Verrucariales, Ascomycota).</title>
        <authorList>
            <person name="Wang Y.-Y."/>
            <person name="Liu B."/>
            <person name="Zhang X.-Y."/>
            <person name="Zhou Q.-M."/>
            <person name="Zhang T."/>
            <person name="Li H."/>
            <person name="Yu Y.-F."/>
            <person name="Zhang X.-L."/>
            <person name="Hao X.-Y."/>
            <person name="Wang M."/>
            <person name="Wang L."/>
            <person name="Wei J.-C."/>
        </authorList>
    </citation>
    <scope>NUCLEOTIDE SEQUENCE [LARGE SCALE GENOMIC DNA]</scope>
    <source>
        <strain evidence="4">Z07020 / HMAS-L-300199</strain>
    </source>
</reference>
<sequence length="133" mass="14241">MLLTTSLVALIIALGIYLGFTWTRGLDTDAGLHDSRNVFIMYAVGLTVCILVYSISGLIQDGDTRTEYDILEDHLHDYVLPNPAIVQNWGVKAEVFSGKVFFRPATPTPRAAAEASAPTDTGAPPPAPSSPPV</sequence>
<dbReference type="Proteomes" id="UP000019373">
    <property type="component" value="Unassembled WGS sequence"/>
</dbReference>
<evidence type="ECO:0000313" key="4">
    <source>
        <dbReference type="Proteomes" id="UP000019373"/>
    </source>
</evidence>
<feature type="region of interest" description="Disordered" evidence="1">
    <location>
        <begin position="109"/>
        <end position="133"/>
    </location>
</feature>
<gene>
    <name evidence="3" type="ORF">EPUS_04555</name>
</gene>
<dbReference type="HOGENOM" id="CLU_1906723_0_0_1"/>
<name>U1HXM1_ENDPU</name>
<keyword evidence="2" id="KW-0472">Membrane</keyword>
<keyword evidence="4" id="KW-1185">Reference proteome</keyword>
<protein>
    <submittedName>
        <fullName evidence="3">Uncharacterized protein</fullName>
    </submittedName>
</protein>
<organism evidence="3 4">
    <name type="scientific">Endocarpon pusillum (strain Z07020 / HMAS-L-300199)</name>
    <name type="common">Lichen-forming fungus</name>
    <dbReference type="NCBI Taxonomy" id="1263415"/>
    <lineage>
        <taxon>Eukaryota</taxon>
        <taxon>Fungi</taxon>
        <taxon>Dikarya</taxon>
        <taxon>Ascomycota</taxon>
        <taxon>Pezizomycotina</taxon>
        <taxon>Eurotiomycetes</taxon>
        <taxon>Chaetothyriomycetidae</taxon>
        <taxon>Verrucariales</taxon>
        <taxon>Verrucariaceae</taxon>
        <taxon>Endocarpon</taxon>
    </lineage>
</organism>
<keyword evidence="2" id="KW-1133">Transmembrane helix</keyword>
<accession>U1HXM1</accession>
<dbReference type="RefSeq" id="XP_007787021.1">
    <property type="nucleotide sequence ID" value="XM_007788831.1"/>
</dbReference>
<dbReference type="AlphaFoldDB" id="U1HXM1"/>
<evidence type="ECO:0000313" key="3">
    <source>
        <dbReference type="EMBL" id="ERF75575.1"/>
    </source>
</evidence>
<evidence type="ECO:0000256" key="2">
    <source>
        <dbReference type="SAM" id="Phobius"/>
    </source>
</evidence>
<dbReference type="OrthoDB" id="4941332at2759"/>
<evidence type="ECO:0000256" key="1">
    <source>
        <dbReference type="SAM" id="MobiDB-lite"/>
    </source>
</evidence>
<feature type="compositionally biased region" description="Low complexity" evidence="1">
    <location>
        <begin position="109"/>
        <end position="122"/>
    </location>
</feature>
<keyword evidence="2" id="KW-0812">Transmembrane</keyword>
<feature type="compositionally biased region" description="Pro residues" evidence="1">
    <location>
        <begin position="123"/>
        <end position="133"/>
    </location>
</feature>
<dbReference type="EMBL" id="KE720802">
    <property type="protein sequence ID" value="ERF75575.1"/>
    <property type="molecule type" value="Genomic_DNA"/>
</dbReference>
<dbReference type="GeneID" id="19239510"/>
<feature type="transmembrane region" description="Helical" evidence="2">
    <location>
        <begin position="39"/>
        <end position="59"/>
    </location>
</feature>
<proteinExistence type="predicted"/>